<protein>
    <submittedName>
        <fullName evidence="1">Unannotated protein</fullName>
    </submittedName>
</protein>
<reference evidence="1" key="1">
    <citation type="submission" date="2020-05" db="EMBL/GenBank/DDBJ databases">
        <authorList>
            <person name="Chiriac C."/>
            <person name="Salcher M."/>
            <person name="Ghai R."/>
            <person name="Kavagutti S V."/>
        </authorList>
    </citation>
    <scope>NUCLEOTIDE SEQUENCE</scope>
</reference>
<name>A0A6J6L0C5_9ZZZZ</name>
<gene>
    <name evidence="1" type="ORF">UFOPK2214_00849</name>
</gene>
<evidence type="ECO:0000313" key="1">
    <source>
        <dbReference type="EMBL" id="CAB4655056.1"/>
    </source>
</evidence>
<accession>A0A6J6L0C5</accession>
<proteinExistence type="predicted"/>
<dbReference type="EMBL" id="CAEZWJ010000022">
    <property type="protein sequence ID" value="CAB4655056.1"/>
    <property type="molecule type" value="Genomic_DNA"/>
</dbReference>
<dbReference type="AlphaFoldDB" id="A0A6J6L0C5"/>
<sequence>MNDADLERRSRLLSLKLRALVRDHLGLASDPEGSSEMFGLGAAFVAADATWVLIDGDSSRSLGPVLAWTSRFGNPVHLLVEQESGLVARRAQFFHSTITVWHVDDRSLVPAIPAPHLPETVAKPEHVAMMELISSSGADALIEHGIVVGEVRGLEMCRVVDDNYSGEARLEVGMGVNDREAFLMVHGELPKEQALRNVIEAVAIHREPDAMVHPFNQFGAERMHRWRAMQDPQSIGFVTLSPADPPVRRTNLKDAVPCVALGTTSDGESAVAVFVHGIDLDVVPFAVDAASRCGVEHAIVVARAKDITASMHKMAEWASMPVRFSTIPS</sequence>
<organism evidence="1">
    <name type="scientific">freshwater metagenome</name>
    <dbReference type="NCBI Taxonomy" id="449393"/>
    <lineage>
        <taxon>unclassified sequences</taxon>
        <taxon>metagenomes</taxon>
        <taxon>ecological metagenomes</taxon>
    </lineage>
</organism>